<reference evidence="1 2" key="1">
    <citation type="submission" date="2020-05" db="EMBL/GenBank/DDBJ databases">
        <title>Complete genome sequence of Hymenobacter sp. TS19 in Coasted Sand Dune.</title>
        <authorList>
            <person name="Lee J.-H."/>
            <person name="Jung J.-H."/>
            <person name="Jeong S."/>
            <person name="Zhao L."/>
            <person name="Kim M.-K."/>
            <person name="Seo H.-S."/>
            <person name="Lim S."/>
        </authorList>
    </citation>
    <scope>NUCLEOTIDE SEQUENCE [LARGE SCALE GENOMIC DNA]</scope>
    <source>
        <strain evidence="1 2">TS19</strain>
    </source>
</reference>
<dbReference type="KEGG" id="hts:HMJ29_10370"/>
<proteinExistence type="predicted"/>
<dbReference type="RefSeq" id="WP_171591412.1">
    <property type="nucleotide sequence ID" value="NZ_CP053538.1"/>
</dbReference>
<gene>
    <name evidence="1" type="ORF">HMJ29_10370</name>
</gene>
<name>A0A6M6BH06_9BACT</name>
<evidence type="ECO:0000313" key="1">
    <source>
        <dbReference type="EMBL" id="QJX47320.1"/>
    </source>
</evidence>
<sequence length="122" mass="13053">MRILYSTLLGLSTLSMLSGCKKEDAGELPVAVAHGLVLGQSCNGTLIQLLDGPAVGRPVTYNNRAYSNVFGTYSTLDNTPFQAGQTITFSLQKVIPEEAAPRMCLAIYTTYDVPQLAIAPPM</sequence>
<dbReference type="PROSITE" id="PS51257">
    <property type="entry name" value="PROKAR_LIPOPROTEIN"/>
    <property type="match status" value="1"/>
</dbReference>
<organism evidence="1 2">
    <name type="scientific">Hymenobacter taeanensis</name>
    <dbReference type="NCBI Taxonomy" id="2735321"/>
    <lineage>
        <taxon>Bacteria</taxon>
        <taxon>Pseudomonadati</taxon>
        <taxon>Bacteroidota</taxon>
        <taxon>Cytophagia</taxon>
        <taxon>Cytophagales</taxon>
        <taxon>Hymenobacteraceae</taxon>
        <taxon>Hymenobacter</taxon>
    </lineage>
</organism>
<keyword evidence="2" id="KW-1185">Reference proteome</keyword>
<dbReference type="Proteomes" id="UP000501623">
    <property type="component" value="Chromosome"/>
</dbReference>
<evidence type="ECO:0000313" key="2">
    <source>
        <dbReference type="Proteomes" id="UP000501623"/>
    </source>
</evidence>
<dbReference type="AlphaFoldDB" id="A0A6M6BH06"/>
<protein>
    <submittedName>
        <fullName evidence="1">Uncharacterized protein</fullName>
    </submittedName>
</protein>
<dbReference type="EMBL" id="CP053538">
    <property type="protein sequence ID" value="QJX47320.1"/>
    <property type="molecule type" value="Genomic_DNA"/>
</dbReference>
<accession>A0A6M6BH06</accession>